<feature type="compositionally biased region" description="Polar residues" evidence="1">
    <location>
        <begin position="96"/>
        <end position="123"/>
    </location>
</feature>
<dbReference type="EMBL" id="JAIVGD010000001">
    <property type="protein sequence ID" value="KAH0782270.1"/>
    <property type="molecule type" value="Genomic_DNA"/>
</dbReference>
<comment type="caution">
    <text evidence="2">The sequence shown here is derived from an EMBL/GenBank/DDBJ whole genome shotgun (WGS) entry which is preliminary data.</text>
</comment>
<proteinExistence type="predicted"/>
<keyword evidence="3" id="KW-1185">Reference proteome</keyword>
<evidence type="ECO:0000256" key="1">
    <source>
        <dbReference type="SAM" id="MobiDB-lite"/>
    </source>
</evidence>
<reference evidence="2 3" key="1">
    <citation type="journal article" date="2021" name="bioRxiv">
        <title>Chromosome-scale and haplotype-resolved genome assembly of a tetraploid potato cultivar.</title>
        <authorList>
            <person name="Sun H."/>
            <person name="Jiao W.-B."/>
            <person name="Krause K."/>
            <person name="Campoy J.A."/>
            <person name="Goel M."/>
            <person name="Folz-Donahue K."/>
            <person name="Kukat C."/>
            <person name="Huettel B."/>
            <person name="Schneeberger K."/>
        </authorList>
    </citation>
    <scope>NUCLEOTIDE SEQUENCE [LARGE SCALE GENOMIC DNA]</scope>
    <source>
        <strain evidence="2">SolTubOtavaFocal</strain>
        <tissue evidence="2">Leaves</tissue>
    </source>
</reference>
<feature type="compositionally biased region" description="Low complexity" evidence="1">
    <location>
        <begin position="70"/>
        <end position="85"/>
    </location>
</feature>
<feature type="compositionally biased region" description="Basic residues" evidence="1">
    <location>
        <begin position="49"/>
        <end position="58"/>
    </location>
</feature>
<evidence type="ECO:0000313" key="2">
    <source>
        <dbReference type="EMBL" id="KAH0782270.1"/>
    </source>
</evidence>
<name>A0ABQ7WNY6_SOLTU</name>
<sequence length="123" mass="13465">MDIWVQSVGGKKKGRVKGLGSLGRSVKSSSKQSTSALSREIDETIKAQKERHKNKRMRRELDLLKKHVYNASSSNEQSSQEDNQAYENESGDDSDSVNYSGSAHDNVNDSGSAHYNASSSNGD</sequence>
<accession>A0ABQ7WNY6</accession>
<organism evidence="2 3">
    <name type="scientific">Solanum tuberosum</name>
    <name type="common">Potato</name>
    <dbReference type="NCBI Taxonomy" id="4113"/>
    <lineage>
        <taxon>Eukaryota</taxon>
        <taxon>Viridiplantae</taxon>
        <taxon>Streptophyta</taxon>
        <taxon>Embryophyta</taxon>
        <taxon>Tracheophyta</taxon>
        <taxon>Spermatophyta</taxon>
        <taxon>Magnoliopsida</taxon>
        <taxon>eudicotyledons</taxon>
        <taxon>Gunneridae</taxon>
        <taxon>Pentapetalae</taxon>
        <taxon>asterids</taxon>
        <taxon>lamiids</taxon>
        <taxon>Solanales</taxon>
        <taxon>Solanaceae</taxon>
        <taxon>Solanoideae</taxon>
        <taxon>Solaneae</taxon>
        <taxon>Solanum</taxon>
    </lineage>
</organism>
<gene>
    <name evidence="2" type="ORF">KY290_001868</name>
</gene>
<feature type="compositionally biased region" description="Low complexity" evidence="1">
    <location>
        <begin position="18"/>
        <end position="38"/>
    </location>
</feature>
<protein>
    <submittedName>
        <fullName evidence="2">Uncharacterized protein</fullName>
    </submittedName>
</protein>
<feature type="compositionally biased region" description="Basic and acidic residues" evidence="1">
    <location>
        <begin position="39"/>
        <end position="48"/>
    </location>
</feature>
<dbReference type="Proteomes" id="UP000826656">
    <property type="component" value="Unassembled WGS sequence"/>
</dbReference>
<evidence type="ECO:0000313" key="3">
    <source>
        <dbReference type="Proteomes" id="UP000826656"/>
    </source>
</evidence>
<feature type="region of interest" description="Disordered" evidence="1">
    <location>
        <begin position="1"/>
        <end position="123"/>
    </location>
</feature>